<evidence type="ECO:0000313" key="3">
    <source>
        <dbReference type="Proteomes" id="UP000327362"/>
    </source>
</evidence>
<gene>
    <name evidence="2" type="ORF">JPH1_12060</name>
</gene>
<protein>
    <submittedName>
        <fullName evidence="2">DNA-binding protein</fullName>
    </submittedName>
</protein>
<keyword evidence="2" id="KW-0238">DNA-binding</keyword>
<accession>A0AAI8SKF6</accession>
<sequence length="752" mass="79308">MTDNTPGIPLGSWLAELSDERLIRLLELRPDLAQPPPGSIAALAARAQARQSIKAATDDLDFLRLAVLDALLVLQADVQPVPTAKLLALIGERAAETEILDALDDLRQRVLVWGDGALQVAADAGSGMPWHPGQVILEDSSRSAEQIAALIDDLDPAQLDVLEKLLEGSPMGRTRDAAPGAPADRPVPQLLAMGLLRRLDAETVILPRHVGQVLRGEQPGPLQLSAPDPVVSTTTAEDADAAAAGAVIDLLRELDVLLETLSAAPVSELRSGGLGVREVKRLSKTTGIDEQRLGLILEVAAAAGLIASGMPDPEPATGEAPYWAPTTAADRFAALSTAERWQLLAGSWLDLPGRPALIGGRGPDGKPYGALTDALYSTAAPLDRRLLLGMLSELPPGAGVDATSASAALIWRRPRWAKRLQPEPVADLLREAHALGLVGRGAISTPARALLEEDADPQAAIDAMSRALPKPVDHFLVQADLTVVVPGPLQRDLAEELATVATVESAGAAMVYRVSEQSIRHALDIGKTRDWMHAFFADHSKTPVPQGLTYLIDDVARRHGQLRIGMAASFVRCEDPALLAQAVAAPAAEDVALRTLAPTVAVSPAPIGEVLAALRAAGFAPAAEDSTGAIVDVRPRGARVATPQQRRAYRPVRRPNTESLHAVVAVLRRVTAAPFGNVRVDPALTMTLLQRAAKEQDTLVIGYLDAAGVATQRVVSPISVRGGQLVAFDSASGRLRDFAIHRITSVVSATGR</sequence>
<dbReference type="Pfam" id="PF13625">
    <property type="entry name" value="Helicase_C_3"/>
    <property type="match status" value="1"/>
</dbReference>
<dbReference type="GO" id="GO:0003677">
    <property type="term" value="F:DNA binding"/>
    <property type="evidence" value="ECO:0007669"/>
    <property type="project" value="UniProtKB-KW"/>
</dbReference>
<organism evidence="2 3">
    <name type="scientific">Mycobacterium avium subsp. hominissuis</name>
    <dbReference type="NCBI Taxonomy" id="439334"/>
    <lineage>
        <taxon>Bacteria</taxon>
        <taxon>Bacillati</taxon>
        <taxon>Actinomycetota</taxon>
        <taxon>Actinomycetes</taxon>
        <taxon>Mycobacteriales</taxon>
        <taxon>Mycobacteriaceae</taxon>
        <taxon>Mycobacterium</taxon>
        <taxon>Mycobacterium avium complex (MAC)</taxon>
    </lineage>
</organism>
<proteinExistence type="predicted"/>
<reference evidence="2 3" key="1">
    <citation type="submission" date="2019-09" db="EMBL/GenBank/DDBJ databases">
        <title>Complete genome sequence of Mycobacterium avium subsp. hominissuis strain JP-H-1.</title>
        <authorList>
            <person name="Kinoshita Y."/>
            <person name="Niwa H."/>
            <person name="Uchida-Fujii E."/>
            <person name="Nukada T."/>
        </authorList>
    </citation>
    <scope>NUCLEOTIDE SEQUENCE [LARGE SCALE GENOMIC DNA]</scope>
    <source>
        <strain evidence="2 3">JP-H-1</strain>
    </source>
</reference>
<dbReference type="InterPro" id="IPR032830">
    <property type="entry name" value="XPB/Ssl2_N"/>
</dbReference>
<dbReference type="AlphaFoldDB" id="A0AAI8SKF6"/>
<feature type="domain" description="Helicase XPB/Ssl2 N-terminal" evidence="1">
    <location>
        <begin position="475"/>
        <end position="597"/>
    </location>
</feature>
<dbReference type="PROSITE" id="PS52050">
    <property type="entry name" value="WYL"/>
    <property type="match status" value="1"/>
</dbReference>
<evidence type="ECO:0000259" key="1">
    <source>
        <dbReference type="Pfam" id="PF13625"/>
    </source>
</evidence>
<dbReference type="Proteomes" id="UP000327362">
    <property type="component" value="Chromosome"/>
</dbReference>
<dbReference type="EMBL" id="AP020326">
    <property type="protein sequence ID" value="BBN46731.1"/>
    <property type="molecule type" value="Genomic_DNA"/>
</dbReference>
<name>A0AAI8SKF6_MYCAV</name>
<dbReference type="RefSeq" id="WP_062908087.1">
    <property type="nucleotide sequence ID" value="NZ_AP020326.1"/>
</dbReference>
<evidence type="ECO:0000313" key="2">
    <source>
        <dbReference type="EMBL" id="BBN46731.1"/>
    </source>
</evidence>